<sequence>MDRRVRYEISKIVVIRKATRATGFLFEVISRAAHVTRTLNQEVSILRNQSNRARAAGRNKQALQENEAGLPRAESRALRQHLSAQLRVAAASTLHSSGVSIAAQHWSVAEASVDICESLGRECGSRGGSVVGGAGKRQCVEREPVRRCERRGQEGSLCRL</sequence>
<organism evidence="1 2">
    <name type="scientific">Pleurodeles waltl</name>
    <name type="common">Iberian ribbed newt</name>
    <dbReference type="NCBI Taxonomy" id="8319"/>
    <lineage>
        <taxon>Eukaryota</taxon>
        <taxon>Metazoa</taxon>
        <taxon>Chordata</taxon>
        <taxon>Craniata</taxon>
        <taxon>Vertebrata</taxon>
        <taxon>Euteleostomi</taxon>
        <taxon>Amphibia</taxon>
        <taxon>Batrachia</taxon>
        <taxon>Caudata</taxon>
        <taxon>Salamandroidea</taxon>
        <taxon>Salamandridae</taxon>
        <taxon>Pleurodelinae</taxon>
        <taxon>Pleurodeles</taxon>
    </lineage>
</organism>
<protein>
    <submittedName>
        <fullName evidence="1">Uncharacterized protein</fullName>
    </submittedName>
</protein>
<keyword evidence="2" id="KW-1185">Reference proteome</keyword>
<evidence type="ECO:0000313" key="2">
    <source>
        <dbReference type="Proteomes" id="UP001066276"/>
    </source>
</evidence>
<name>A0AAV7N1F2_PLEWA</name>
<dbReference type="Proteomes" id="UP001066276">
    <property type="component" value="Chromosome 9"/>
</dbReference>
<reference evidence="1" key="1">
    <citation type="journal article" date="2022" name="bioRxiv">
        <title>Sequencing and chromosome-scale assembly of the giantPleurodeles waltlgenome.</title>
        <authorList>
            <person name="Brown T."/>
            <person name="Elewa A."/>
            <person name="Iarovenko S."/>
            <person name="Subramanian E."/>
            <person name="Araus A.J."/>
            <person name="Petzold A."/>
            <person name="Susuki M."/>
            <person name="Suzuki K.-i.T."/>
            <person name="Hayashi T."/>
            <person name="Toyoda A."/>
            <person name="Oliveira C."/>
            <person name="Osipova E."/>
            <person name="Leigh N.D."/>
            <person name="Simon A."/>
            <person name="Yun M.H."/>
        </authorList>
    </citation>
    <scope>NUCLEOTIDE SEQUENCE</scope>
    <source>
        <strain evidence="1">20211129_DDA</strain>
        <tissue evidence="1">Liver</tissue>
    </source>
</reference>
<dbReference type="AlphaFoldDB" id="A0AAV7N1F2"/>
<evidence type="ECO:0000313" key="1">
    <source>
        <dbReference type="EMBL" id="KAJ1109836.1"/>
    </source>
</evidence>
<comment type="caution">
    <text evidence="1">The sequence shown here is derived from an EMBL/GenBank/DDBJ whole genome shotgun (WGS) entry which is preliminary data.</text>
</comment>
<gene>
    <name evidence="1" type="ORF">NDU88_007194</name>
</gene>
<accession>A0AAV7N1F2</accession>
<dbReference type="EMBL" id="JANPWB010000013">
    <property type="protein sequence ID" value="KAJ1109836.1"/>
    <property type="molecule type" value="Genomic_DNA"/>
</dbReference>
<proteinExistence type="predicted"/>